<feature type="domain" description="PiggyBac transposable element-derived protein" evidence="2">
    <location>
        <begin position="114"/>
        <end position="270"/>
    </location>
</feature>
<dbReference type="OrthoDB" id="6779804at2759"/>
<keyword evidence="4" id="KW-1185">Reference proteome</keyword>
<organism evidence="3 4">
    <name type="scientific">Ignelater luminosus</name>
    <name type="common">Cucubano</name>
    <name type="synonym">Pyrophorus luminosus</name>
    <dbReference type="NCBI Taxonomy" id="2038154"/>
    <lineage>
        <taxon>Eukaryota</taxon>
        <taxon>Metazoa</taxon>
        <taxon>Ecdysozoa</taxon>
        <taxon>Arthropoda</taxon>
        <taxon>Hexapoda</taxon>
        <taxon>Insecta</taxon>
        <taxon>Pterygota</taxon>
        <taxon>Neoptera</taxon>
        <taxon>Endopterygota</taxon>
        <taxon>Coleoptera</taxon>
        <taxon>Polyphaga</taxon>
        <taxon>Elateriformia</taxon>
        <taxon>Elateroidea</taxon>
        <taxon>Elateridae</taxon>
        <taxon>Agrypninae</taxon>
        <taxon>Pyrophorini</taxon>
        <taxon>Ignelater</taxon>
    </lineage>
</organism>
<dbReference type="Proteomes" id="UP000801492">
    <property type="component" value="Unassembled WGS sequence"/>
</dbReference>
<evidence type="ECO:0000313" key="3">
    <source>
        <dbReference type="EMBL" id="KAF2888265.1"/>
    </source>
</evidence>
<proteinExistence type="predicted"/>
<protein>
    <recommendedName>
        <fullName evidence="2">PiggyBac transposable element-derived protein domain-containing protein</fullName>
    </recommendedName>
</protein>
<dbReference type="Pfam" id="PF13843">
    <property type="entry name" value="DDE_Tnp_1_7"/>
    <property type="match status" value="1"/>
</dbReference>
<evidence type="ECO:0000259" key="2">
    <source>
        <dbReference type="Pfam" id="PF13843"/>
    </source>
</evidence>
<dbReference type="PANTHER" id="PTHR46599:SF3">
    <property type="entry name" value="PIGGYBAC TRANSPOSABLE ELEMENT-DERIVED PROTEIN 4"/>
    <property type="match status" value="1"/>
</dbReference>
<reference evidence="3" key="1">
    <citation type="submission" date="2019-08" db="EMBL/GenBank/DDBJ databases">
        <title>The genome of the North American firefly Photinus pyralis.</title>
        <authorList>
            <consortium name="Photinus pyralis genome working group"/>
            <person name="Fallon T.R."/>
            <person name="Sander Lower S.E."/>
            <person name="Weng J.-K."/>
        </authorList>
    </citation>
    <scope>NUCLEOTIDE SEQUENCE</scope>
    <source>
        <strain evidence="3">TRF0915ILg1</strain>
        <tissue evidence="3">Whole body</tissue>
    </source>
</reference>
<feature type="region of interest" description="Disordered" evidence="1">
    <location>
        <begin position="25"/>
        <end position="60"/>
    </location>
</feature>
<dbReference type="EMBL" id="VTPC01078645">
    <property type="protein sequence ID" value="KAF2888265.1"/>
    <property type="molecule type" value="Genomic_DNA"/>
</dbReference>
<evidence type="ECO:0000313" key="4">
    <source>
        <dbReference type="Proteomes" id="UP000801492"/>
    </source>
</evidence>
<dbReference type="AlphaFoldDB" id="A0A8K0CRC4"/>
<feature type="compositionally biased region" description="Acidic residues" evidence="1">
    <location>
        <begin position="25"/>
        <end position="38"/>
    </location>
</feature>
<gene>
    <name evidence="3" type="ORF">ILUMI_17908</name>
</gene>
<feature type="compositionally biased region" description="Basic and acidic residues" evidence="1">
    <location>
        <begin position="39"/>
        <end position="48"/>
    </location>
</feature>
<name>A0A8K0CRC4_IGNLU</name>
<sequence length="314" mass="36808">MPCLTDPTQMSEQFICWWEVEEEVQDPIDEESDPEEDNVEKRTEKTNSEQEGDSEEECAERPLKVSRMSAFLGKDRRATWNKHNIPNKEIRNRKCNIVTPLPGGRPSAKNAKTEYECWNLFFCDEIFEVRVENTNRKIQSQRDTFFRPRDAKSTDLVEIKALLGLFYLTGVLQSNRLNVDFWEKNSTGVEKFWLTMSKGRFLFLLRFLCFDDKITRNERSEDKLAPIRQLFDSCVANCKKCYTISLFATIDEQLPAFKVGAHSGNTSLQHPTSMEQKFSPWLTQKYYISRTWKCTLENNLKRVFPFQIILQVSC</sequence>
<evidence type="ECO:0000256" key="1">
    <source>
        <dbReference type="SAM" id="MobiDB-lite"/>
    </source>
</evidence>
<accession>A0A8K0CRC4</accession>
<comment type="caution">
    <text evidence="3">The sequence shown here is derived from an EMBL/GenBank/DDBJ whole genome shotgun (WGS) entry which is preliminary data.</text>
</comment>
<dbReference type="InterPro" id="IPR029526">
    <property type="entry name" value="PGBD"/>
</dbReference>
<dbReference type="PANTHER" id="PTHR46599">
    <property type="entry name" value="PIGGYBAC TRANSPOSABLE ELEMENT-DERIVED PROTEIN 4"/>
    <property type="match status" value="1"/>
</dbReference>